<dbReference type="SUPFAM" id="SSF109604">
    <property type="entry name" value="HD-domain/PDEase-like"/>
    <property type="match status" value="1"/>
</dbReference>
<dbReference type="PANTHER" id="PTHR11373">
    <property type="entry name" value="DEOXYNUCLEOSIDE TRIPHOSPHATE TRIPHOSPHOHYDROLASE"/>
    <property type="match status" value="1"/>
</dbReference>
<dbReference type="GO" id="GO:0006203">
    <property type="term" value="P:dGTP catabolic process"/>
    <property type="evidence" value="ECO:0007669"/>
    <property type="project" value="TreeGrafter"/>
</dbReference>
<accession>X1HL59</accession>
<dbReference type="AlphaFoldDB" id="X1HL59"/>
<sequence>MIIYHPLFQRLRYIKQLSLAEYVYPTAIHNRFSHSLGVFYITCKIGNILHENNPDFMTDFYIENLKMAA</sequence>
<comment type="caution">
    <text evidence="1">The sequence shown here is derived from an EMBL/GenBank/DDBJ whole genome shotgun (WGS) entry which is preliminary data.</text>
</comment>
<organism evidence="1">
    <name type="scientific">marine sediment metagenome</name>
    <dbReference type="NCBI Taxonomy" id="412755"/>
    <lineage>
        <taxon>unclassified sequences</taxon>
        <taxon>metagenomes</taxon>
        <taxon>ecological metagenomes</taxon>
    </lineage>
</organism>
<proteinExistence type="predicted"/>
<dbReference type="EMBL" id="BARU01018276">
    <property type="protein sequence ID" value="GAH54559.1"/>
    <property type="molecule type" value="Genomic_DNA"/>
</dbReference>
<dbReference type="Gene3D" id="1.10.3210.10">
    <property type="entry name" value="Hypothetical protein af1432"/>
    <property type="match status" value="1"/>
</dbReference>
<dbReference type="PANTHER" id="PTHR11373:SF4">
    <property type="entry name" value="DEOXYNUCLEOSIDE TRIPHOSPHATE TRIPHOSPHOHYDROLASE SAMHD1"/>
    <property type="match status" value="1"/>
</dbReference>
<name>X1HL59_9ZZZZ</name>
<dbReference type="GO" id="GO:0008832">
    <property type="term" value="F:dGTPase activity"/>
    <property type="evidence" value="ECO:0007669"/>
    <property type="project" value="TreeGrafter"/>
</dbReference>
<feature type="non-terminal residue" evidence="1">
    <location>
        <position position="69"/>
    </location>
</feature>
<reference evidence="1" key="1">
    <citation type="journal article" date="2014" name="Front. Microbiol.">
        <title>High frequency of phylogenetically diverse reductive dehalogenase-homologous genes in deep subseafloor sedimentary metagenomes.</title>
        <authorList>
            <person name="Kawai M."/>
            <person name="Futagami T."/>
            <person name="Toyoda A."/>
            <person name="Takaki Y."/>
            <person name="Nishi S."/>
            <person name="Hori S."/>
            <person name="Arai W."/>
            <person name="Tsubouchi T."/>
            <person name="Morono Y."/>
            <person name="Uchiyama I."/>
            <person name="Ito T."/>
            <person name="Fujiyama A."/>
            <person name="Inagaki F."/>
            <person name="Takami H."/>
        </authorList>
    </citation>
    <scope>NUCLEOTIDE SEQUENCE</scope>
    <source>
        <strain evidence="1">Expedition CK06-06</strain>
    </source>
</reference>
<protein>
    <recommendedName>
        <fullName evidence="2">HD domain-containing protein</fullName>
    </recommendedName>
</protein>
<evidence type="ECO:0000313" key="1">
    <source>
        <dbReference type="EMBL" id="GAH54559.1"/>
    </source>
</evidence>
<dbReference type="InterPro" id="IPR050135">
    <property type="entry name" value="dGTPase-like"/>
</dbReference>
<gene>
    <name evidence="1" type="ORF">S03H2_30221</name>
</gene>
<evidence type="ECO:0008006" key="2">
    <source>
        <dbReference type="Google" id="ProtNLM"/>
    </source>
</evidence>